<gene>
    <name evidence="6" type="primary">NUDT22</name>
    <name evidence="6" type="ORF">SK128_004145</name>
</gene>
<keyword evidence="2" id="KW-0479">Metal-binding</keyword>
<keyword evidence="4" id="KW-0460">Magnesium</keyword>
<evidence type="ECO:0000256" key="4">
    <source>
        <dbReference type="ARBA" id="ARBA00022842"/>
    </source>
</evidence>
<dbReference type="InterPro" id="IPR055295">
    <property type="entry name" value="NUDT22/NUDT9-like"/>
</dbReference>
<comment type="cofactor">
    <cofactor evidence="1">
        <name>Mg(2+)</name>
        <dbReference type="ChEBI" id="CHEBI:18420"/>
    </cofactor>
</comment>
<dbReference type="GO" id="GO:0052751">
    <property type="term" value="F:GDP-mannose hydrolase activity"/>
    <property type="evidence" value="ECO:0007669"/>
    <property type="project" value="TreeGrafter"/>
</dbReference>
<dbReference type="GO" id="GO:0046872">
    <property type="term" value="F:metal ion binding"/>
    <property type="evidence" value="ECO:0007669"/>
    <property type="project" value="UniProtKB-KW"/>
</dbReference>
<dbReference type="PROSITE" id="PS51462">
    <property type="entry name" value="NUDIX"/>
    <property type="match status" value="1"/>
</dbReference>
<protein>
    <submittedName>
        <fullName evidence="6">Nudix (Nucleoside diphosphate linked moiety X)-type motif 22</fullName>
    </submittedName>
</protein>
<dbReference type="InterPro" id="IPR015797">
    <property type="entry name" value="NUDIX_hydrolase-like_dom_sf"/>
</dbReference>
<dbReference type="PANTHER" id="PTHR31835:SF1">
    <property type="entry name" value="URIDINE DIPHOSPHATE GLUCOSE PYROPHOSPHATASE NUDT22"/>
    <property type="match status" value="1"/>
</dbReference>
<sequence length="315" mass="35593">MHHIIKSLGSFDILWPYMRESENSAYVQGEQASGAICRHDLAANFDPIIFSRETNQDIEKQINDIWSEKCTLNPRLYNGTKFRYNGGEVIGKKYVLNVGLTSYKDLCGTNLSKNFKKILELGRNKADNSQAFMSDPIGVGVLLITDDGYGVVTRRAAWTGEFPGLLDRPGGHPEPEGKLKPNFGQTDINEIVMEEIWTSAAQEAEDELGIDKSKLEDMRFLGISINNESGGRPSLEFFARLRMKSQEIRELYNLGKQTEADESTALHFVPRHTLKMMPFFLLEQAKLGSYSYYCTDIFINLISQVIVSHNMVTET</sequence>
<evidence type="ECO:0000256" key="2">
    <source>
        <dbReference type="ARBA" id="ARBA00022723"/>
    </source>
</evidence>
<feature type="domain" description="Nudix hydrolase" evidence="5">
    <location>
        <begin position="134"/>
        <end position="300"/>
    </location>
</feature>
<proteinExistence type="predicted"/>
<reference evidence="6 7" key="1">
    <citation type="submission" date="2023-11" db="EMBL/GenBank/DDBJ databases">
        <title>Halocaridina rubra genome assembly.</title>
        <authorList>
            <person name="Smith C."/>
        </authorList>
    </citation>
    <scope>NUCLEOTIDE SEQUENCE [LARGE SCALE GENOMIC DNA]</scope>
    <source>
        <strain evidence="6">EP-1</strain>
        <tissue evidence="6">Whole</tissue>
    </source>
</reference>
<name>A0AAN9ACR0_HALRR</name>
<dbReference type="EMBL" id="JAXCGZ010006805">
    <property type="protein sequence ID" value="KAK7079522.1"/>
    <property type="molecule type" value="Genomic_DNA"/>
</dbReference>
<evidence type="ECO:0000313" key="6">
    <source>
        <dbReference type="EMBL" id="KAK7079522.1"/>
    </source>
</evidence>
<dbReference type="Proteomes" id="UP001381693">
    <property type="component" value="Unassembled WGS sequence"/>
</dbReference>
<keyword evidence="3" id="KW-0378">Hydrolase</keyword>
<evidence type="ECO:0000313" key="7">
    <source>
        <dbReference type="Proteomes" id="UP001381693"/>
    </source>
</evidence>
<dbReference type="SUPFAM" id="SSF55811">
    <property type="entry name" value="Nudix"/>
    <property type="match status" value="1"/>
</dbReference>
<evidence type="ECO:0000256" key="1">
    <source>
        <dbReference type="ARBA" id="ARBA00001946"/>
    </source>
</evidence>
<comment type="caution">
    <text evidence="6">The sequence shown here is derived from an EMBL/GenBank/DDBJ whole genome shotgun (WGS) entry which is preliminary data.</text>
</comment>
<evidence type="ECO:0000256" key="3">
    <source>
        <dbReference type="ARBA" id="ARBA00022801"/>
    </source>
</evidence>
<dbReference type="PANTHER" id="PTHR31835">
    <property type="entry name" value="URIDINE DIPHOSPHATE GLUCOSE PYROPHOSPHATASE"/>
    <property type="match status" value="1"/>
</dbReference>
<organism evidence="6 7">
    <name type="scientific">Halocaridina rubra</name>
    <name type="common">Hawaiian red shrimp</name>
    <dbReference type="NCBI Taxonomy" id="373956"/>
    <lineage>
        <taxon>Eukaryota</taxon>
        <taxon>Metazoa</taxon>
        <taxon>Ecdysozoa</taxon>
        <taxon>Arthropoda</taxon>
        <taxon>Crustacea</taxon>
        <taxon>Multicrustacea</taxon>
        <taxon>Malacostraca</taxon>
        <taxon>Eumalacostraca</taxon>
        <taxon>Eucarida</taxon>
        <taxon>Decapoda</taxon>
        <taxon>Pleocyemata</taxon>
        <taxon>Caridea</taxon>
        <taxon>Atyoidea</taxon>
        <taxon>Atyidae</taxon>
        <taxon>Halocaridina</taxon>
    </lineage>
</organism>
<dbReference type="Gene3D" id="3.90.79.10">
    <property type="entry name" value="Nucleoside Triphosphate Pyrophosphohydrolase"/>
    <property type="match status" value="1"/>
</dbReference>
<accession>A0AAN9ACR0</accession>
<dbReference type="AlphaFoldDB" id="A0AAN9ACR0"/>
<evidence type="ECO:0000259" key="5">
    <source>
        <dbReference type="PROSITE" id="PS51462"/>
    </source>
</evidence>
<dbReference type="InterPro" id="IPR000086">
    <property type="entry name" value="NUDIX_hydrolase_dom"/>
</dbReference>
<keyword evidence="7" id="KW-1185">Reference proteome</keyword>